<dbReference type="Pfam" id="PF08741">
    <property type="entry name" value="YwhD"/>
    <property type="match status" value="1"/>
</dbReference>
<dbReference type="Proteomes" id="UP000255425">
    <property type="component" value="Unassembled WGS sequence"/>
</dbReference>
<sequence length="53" mass="6397">MPEHVNMMDKSMKHQFIINQIGDDNKKILKDFLQNHNLEMWNNSSETLYQAFE</sequence>
<evidence type="ECO:0000313" key="2">
    <source>
        <dbReference type="Proteomes" id="UP000255425"/>
    </source>
</evidence>
<proteinExistence type="predicted"/>
<name>A0A380H9R8_9STAP</name>
<dbReference type="EMBL" id="UHDZ01000001">
    <property type="protein sequence ID" value="SUM73995.1"/>
    <property type="molecule type" value="Genomic_DNA"/>
</dbReference>
<reference evidence="1 2" key="1">
    <citation type="submission" date="2018-06" db="EMBL/GenBank/DDBJ databases">
        <authorList>
            <consortium name="Pathogen Informatics"/>
            <person name="Doyle S."/>
        </authorList>
    </citation>
    <scope>NUCLEOTIDE SEQUENCE [LARGE SCALE GENOMIC DNA]</scope>
    <source>
        <strain evidence="1 2">NCTC11807</strain>
    </source>
</reference>
<protein>
    <submittedName>
        <fullName evidence="1">Cytosolic protein</fullName>
    </submittedName>
</protein>
<evidence type="ECO:0000313" key="1">
    <source>
        <dbReference type="EMBL" id="SUM73995.1"/>
    </source>
</evidence>
<accession>A0A380H9R8</accession>
<gene>
    <name evidence="1" type="ORF">NCTC11807_02389</name>
</gene>
<dbReference type="AlphaFoldDB" id="A0A380H9R8"/>
<organism evidence="1 2">
    <name type="scientific">Staphylococcus saccharolyticus</name>
    <dbReference type="NCBI Taxonomy" id="33028"/>
    <lineage>
        <taxon>Bacteria</taxon>
        <taxon>Bacillati</taxon>
        <taxon>Bacillota</taxon>
        <taxon>Bacilli</taxon>
        <taxon>Bacillales</taxon>
        <taxon>Staphylococcaceae</taxon>
        <taxon>Staphylococcus</taxon>
    </lineage>
</organism>
<dbReference type="InterPro" id="IPR014852">
    <property type="entry name" value="YwhD"/>
</dbReference>
<keyword evidence="2" id="KW-1185">Reference proteome</keyword>